<sequence length="39" mass="4717">MREPWRDRIDVLTRLRKQGFLQIDEGTDQRADFITQIKA</sequence>
<comment type="caution">
    <text evidence="1">The sequence shown here is derived from an EMBL/GenBank/DDBJ whole genome shotgun (WGS) entry which is preliminary data.</text>
</comment>
<dbReference type="AlphaFoldDB" id="A0A1J5QF80"/>
<reference evidence="1" key="1">
    <citation type="submission" date="2016-10" db="EMBL/GenBank/DDBJ databases">
        <title>Sequence of Gallionella enrichment culture.</title>
        <authorList>
            <person name="Poehlein A."/>
            <person name="Muehling M."/>
            <person name="Daniel R."/>
        </authorList>
    </citation>
    <scope>NUCLEOTIDE SEQUENCE</scope>
</reference>
<accession>A0A1J5QF80</accession>
<dbReference type="EMBL" id="MLJW01001361">
    <property type="protein sequence ID" value="OIQ78652.1"/>
    <property type="molecule type" value="Genomic_DNA"/>
</dbReference>
<gene>
    <name evidence="1" type="ORF">GALL_396360</name>
</gene>
<protein>
    <submittedName>
        <fullName evidence="1">Uncharacterized protein</fullName>
    </submittedName>
</protein>
<evidence type="ECO:0000313" key="1">
    <source>
        <dbReference type="EMBL" id="OIQ78652.1"/>
    </source>
</evidence>
<organism evidence="1">
    <name type="scientific">mine drainage metagenome</name>
    <dbReference type="NCBI Taxonomy" id="410659"/>
    <lineage>
        <taxon>unclassified sequences</taxon>
        <taxon>metagenomes</taxon>
        <taxon>ecological metagenomes</taxon>
    </lineage>
</organism>
<proteinExistence type="predicted"/>
<name>A0A1J5QF80_9ZZZZ</name>